<sequence length="109" mass="12670">MINYIKKMRQEKRDYREFKRRVAALPAPYEQAMTSLEKYLWNLASGDAMYTVLKNILDMFESAAADSVSVEQVVGNDLGAFADNLLEEFPEATWVNQQKEKLQRQAFKK</sequence>
<dbReference type="SUPFAM" id="SSF158560">
    <property type="entry name" value="BH3980-like"/>
    <property type="match status" value="1"/>
</dbReference>
<accession>A0ABW1TE95</accession>
<gene>
    <name evidence="1" type="ORF">ACFP1C_02065</name>
</gene>
<evidence type="ECO:0000313" key="2">
    <source>
        <dbReference type="Proteomes" id="UP001596283"/>
    </source>
</evidence>
<dbReference type="InterPro" id="IPR008316">
    <property type="entry name" value="UCP029876"/>
</dbReference>
<protein>
    <submittedName>
        <fullName evidence="1">DUF1048 domain-containing protein</fullName>
    </submittedName>
</protein>
<name>A0ABW1TE95_9LACO</name>
<keyword evidence="2" id="KW-1185">Reference proteome</keyword>
<comment type="caution">
    <text evidence="1">The sequence shown here is derived from an EMBL/GenBank/DDBJ whole genome shotgun (WGS) entry which is preliminary data.</text>
</comment>
<proteinExistence type="predicted"/>
<organism evidence="1 2">
    <name type="scientific">Levilactobacillus fujinensis</name>
    <dbReference type="NCBI Taxonomy" id="2486024"/>
    <lineage>
        <taxon>Bacteria</taxon>
        <taxon>Bacillati</taxon>
        <taxon>Bacillota</taxon>
        <taxon>Bacilli</taxon>
        <taxon>Lactobacillales</taxon>
        <taxon>Lactobacillaceae</taxon>
        <taxon>Levilactobacillus</taxon>
    </lineage>
</organism>
<dbReference type="RefSeq" id="WP_125687505.1">
    <property type="nucleotide sequence ID" value="NZ_JBHSSI010000017.1"/>
</dbReference>
<dbReference type="Gene3D" id="1.10.1900.10">
    <property type="entry name" value="c-terminal domain of poly(a) binding protein"/>
    <property type="match status" value="1"/>
</dbReference>
<dbReference type="EMBL" id="JBHSSI010000017">
    <property type="protein sequence ID" value="MFC6259725.1"/>
    <property type="molecule type" value="Genomic_DNA"/>
</dbReference>
<reference evidence="2" key="1">
    <citation type="journal article" date="2019" name="Int. J. Syst. Evol. Microbiol.">
        <title>The Global Catalogue of Microorganisms (GCM) 10K type strain sequencing project: providing services to taxonomists for standard genome sequencing and annotation.</title>
        <authorList>
            <consortium name="The Broad Institute Genomics Platform"/>
            <consortium name="The Broad Institute Genome Sequencing Center for Infectious Disease"/>
            <person name="Wu L."/>
            <person name="Ma J."/>
        </authorList>
    </citation>
    <scope>NUCLEOTIDE SEQUENCE [LARGE SCALE GENOMIC DNA]</scope>
    <source>
        <strain evidence="2">CCM 8908</strain>
    </source>
</reference>
<dbReference type="Pfam" id="PF06304">
    <property type="entry name" value="DUF1048"/>
    <property type="match status" value="1"/>
</dbReference>
<evidence type="ECO:0000313" key="1">
    <source>
        <dbReference type="EMBL" id="MFC6259725.1"/>
    </source>
</evidence>
<dbReference type="Proteomes" id="UP001596283">
    <property type="component" value="Unassembled WGS sequence"/>
</dbReference>